<comment type="subcellular location">
    <subcellularLocation>
        <location evidence="1">Membrane</location>
    </subcellularLocation>
</comment>
<feature type="non-terminal residue" evidence="8">
    <location>
        <position position="1"/>
    </location>
</feature>
<evidence type="ECO:0000256" key="5">
    <source>
        <dbReference type="ARBA" id="ARBA00034309"/>
    </source>
</evidence>
<dbReference type="PANTHER" id="PTHR17615:SF6">
    <property type="entry name" value="PROTEIN ENTREP2"/>
    <property type="match status" value="1"/>
</dbReference>
<keyword evidence="9" id="KW-1185">Reference proteome</keyword>
<comment type="similarity">
    <text evidence="5">Belongs to the ENTREP family.</text>
</comment>
<feature type="compositionally biased region" description="Basic and acidic residues" evidence="6">
    <location>
        <begin position="241"/>
        <end position="253"/>
    </location>
</feature>
<evidence type="ECO:0000256" key="1">
    <source>
        <dbReference type="ARBA" id="ARBA00004370"/>
    </source>
</evidence>
<name>M7BUF0_CHEMY</name>
<evidence type="ECO:0000313" key="8">
    <source>
        <dbReference type="EMBL" id="EMP41471.1"/>
    </source>
</evidence>
<evidence type="ECO:0000256" key="2">
    <source>
        <dbReference type="ARBA" id="ARBA00022692"/>
    </source>
</evidence>
<dbReference type="STRING" id="8469.M7BUF0"/>
<sequence length="437" mass="47806">ITFFMLLSAVCVMLNLAGSILSCQNAQLVNSLEGCQLIKFDSDGVCVCCEMQHQTSGCSNLGETLKLNPLQECNVVRLTLKDLLFSVCALNIISTIVCALATAMCCMQMVSSDVLQMFLPQRSHSTNPDCMTPHGTILHQTLDFDEFIPPIPPPPYYPPEYTCAPVMEAQRGLHLDFPRSPFSALYEVTINSPGMLYPTELPPPYEAVIGQTPASQITGTAQQVTESSLGERNTTAGLSTQERESQSSVRENKATPPLKQMKICCGVFNQPAAVHSQPSPCSVPASTSSHYGCPERTAQQHCIRKYGIPNIVRSTSDPVSCSSSTEVPVSSSHVAASACQDSVSRFPSTGKQRDTRKLDLQLKPKAFNTISKERPHSLVDLKAYKDTKILVAKFLEHSNCNLPPEVRHVVNSIRSVIKSDERHMEEAIFSANIIDQV</sequence>
<evidence type="ECO:0000313" key="9">
    <source>
        <dbReference type="Proteomes" id="UP000031443"/>
    </source>
</evidence>
<evidence type="ECO:0000256" key="4">
    <source>
        <dbReference type="ARBA" id="ARBA00023136"/>
    </source>
</evidence>
<protein>
    <recommendedName>
        <fullName evidence="10">Protein FAM189A1</fullName>
    </recommendedName>
</protein>
<keyword evidence="4" id="KW-0472">Membrane</keyword>
<feature type="region of interest" description="Disordered" evidence="6">
    <location>
        <begin position="216"/>
        <end position="254"/>
    </location>
</feature>
<dbReference type="Proteomes" id="UP000031443">
    <property type="component" value="Unassembled WGS sequence"/>
</dbReference>
<dbReference type="AlphaFoldDB" id="M7BUF0"/>
<reference evidence="9" key="1">
    <citation type="journal article" date="2013" name="Nat. Genet.">
        <title>The draft genomes of soft-shell turtle and green sea turtle yield insights into the development and evolution of the turtle-specific body plan.</title>
        <authorList>
            <person name="Wang Z."/>
            <person name="Pascual-Anaya J."/>
            <person name="Zadissa A."/>
            <person name="Li W."/>
            <person name="Niimura Y."/>
            <person name="Huang Z."/>
            <person name="Li C."/>
            <person name="White S."/>
            <person name="Xiong Z."/>
            <person name="Fang D."/>
            <person name="Wang B."/>
            <person name="Ming Y."/>
            <person name="Chen Y."/>
            <person name="Zheng Y."/>
            <person name="Kuraku S."/>
            <person name="Pignatelli M."/>
            <person name="Herrero J."/>
            <person name="Beal K."/>
            <person name="Nozawa M."/>
            <person name="Li Q."/>
            <person name="Wang J."/>
            <person name="Zhang H."/>
            <person name="Yu L."/>
            <person name="Shigenobu S."/>
            <person name="Wang J."/>
            <person name="Liu J."/>
            <person name="Flicek P."/>
            <person name="Searle S."/>
            <person name="Wang J."/>
            <person name="Kuratani S."/>
            <person name="Yin Y."/>
            <person name="Aken B."/>
            <person name="Zhang G."/>
            <person name="Irie N."/>
        </authorList>
    </citation>
    <scope>NUCLEOTIDE SEQUENCE [LARGE SCALE GENOMIC DNA]</scope>
</reference>
<keyword evidence="2" id="KW-0812">Transmembrane</keyword>
<feature type="non-terminal residue" evidence="8">
    <location>
        <position position="437"/>
    </location>
</feature>
<accession>M7BUF0</accession>
<evidence type="ECO:0008006" key="10">
    <source>
        <dbReference type="Google" id="ProtNLM"/>
    </source>
</evidence>
<proteinExistence type="inferred from homology"/>
<dbReference type="GO" id="GO:0016020">
    <property type="term" value="C:membrane"/>
    <property type="evidence" value="ECO:0007669"/>
    <property type="project" value="UniProtKB-SubCell"/>
</dbReference>
<keyword evidence="7" id="KW-0732">Signal</keyword>
<evidence type="ECO:0000256" key="3">
    <source>
        <dbReference type="ARBA" id="ARBA00022989"/>
    </source>
</evidence>
<feature type="chain" id="PRO_5004080268" description="Protein FAM189A1" evidence="7">
    <location>
        <begin position="18"/>
        <end position="437"/>
    </location>
</feature>
<evidence type="ECO:0000256" key="7">
    <source>
        <dbReference type="SAM" id="SignalP"/>
    </source>
</evidence>
<dbReference type="PANTHER" id="PTHR17615">
    <property type="entry name" value="PROTEIN FAM189A"/>
    <property type="match status" value="1"/>
</dbReference>
<evidence type="ECO:0000256" key="6">
    <source>
        <dbReference type="SAM" id="MobiDB-lite"/>
    </source>
</evidence>
<organism evidence="8 9">
    <name type="scientific">Chelonia mydas</name>
    <name type="common">Green sea-turtle</name>
    <name type="synonym">Chelonia agassizi</name>
    <dbReference type="NCBI Taxonomy" id="8469"/>
    <lineage>
        <taxon>Eukaryota</taxon>
        <taxon>Metazoa</taxon>
        <taxon>Chordata</taxon>
        <taxon>Craniata</taxon>
        <taxon>Vertebrata</taxon>
        <taxon>Euteleostomi</taxon>
        <taxon>Archelosauria</taxon>
        <taxon>Testudinata</taxon>
        <taxon>Testudines</taxon>
        <taxon>Cryptodira</taxon>
        <taxon>Durocryptodira</taxon>
        <taxon>Americhelydia</taxon>
        <taxon>Chelonioidea</taxon>
        <taxon>Cheloniidae</taxon>
        <taxon>Chelonia</taxon>
    </lineage>
</organism>
<dbReference type="eggNOG" id="ENOG502QUMS">
    <property type="taxonomic scope" value="Eukaryota"/>
</dbReference>
<feature type="signal peptide" evidence="7">
    <location>
        <begin position="1"/>
        <end position="17"/>
    </location>
</feature>
<feature type="compositionally biased region" description="Polar residues" evidence="6">
    <location>
        <begin position="216"/>
        <end position="240"/>
    </location>
</feature>
<dbReference type="EMBL" id="KB490848">
    <property type="protein sequence ID" value="EMP41471.1"/>
    <property type="molecule type" value="Genomic_DNA"/>
</dbReference>
<gene>
    <name evidence="8" type="ORF">UY3_01269</name>
</gene>
<keyword evidence="3" id="KW-1133">Transmembrane helix</keyword>
<dbReference type="InterPro" id="IPR030431">
    <property type="entry name" value="ENTREP1-3"/>
</dbReference>